<evidence type="ECO:0000313" key="2">
    <source>
        <dbReference type="Proteomes" id="UP000007397"/>
    </source>
</evidence>
<dbReference type="Proteomes" id="UP000007397">
    <property type="component" value="Chromosome"/>
</dbReference>
<dbReference type="KEGG" id="hhd:HBHAL_2954"/>
<proteinExistence type="predicted"/>
<reference evidence="1 2" key="1">
    <citation type="journal article" date="2013" name="Environ. Microbiol.">
        <title>Chloride and organic osmolytes: a hybrid strategy to cope with elevated salinities by the moderately halophilic, chloride-dependent bacterium Halobacillus halophilus.</title>
        <authorList>
            <person name="Saum S.H."/>
            <person name="Pfeiffer F."/>
            <person name="Palm P."/>
            <person name="Rampp M."/>
            <person name="Schuster S.C."/>
            <person name="Muller V."/>
            <person name="Oesterhelt D."/>
        </authorList>
    </citation>
    <scope>NUCLEOTIDE SEQUENCE [LARGE SCALE GENOMIC DNA]</scope>
    <source>
        <strain evidence="2">ATCC 35676 / DSM 2266 / JCM 20832 / KCTC 3685 / LMG 17431 / NBRC 102448 / NCIMB 2269</strain>
    </source>
</reference>
<dbReference type="AlphaFoldDB" id="I0JMD2"/>
<dbReference type="STRING" id="866895.HBHAL_2954"/>
<dbReference type="EMBL" id="HE717023">
    <property type="protein sequence ID" value="CCG45302.1"/>
    <property type="molecule type" value="Genomic_DNA"/>
</dbReference>
<sequence length="30" mass="3509">MSLFFIVRGIYAGRFIYYGTGGWEKKDAVY</sequence>
<organism evidence="1 2">
    <name type="scientific">Halobacillus halophilus (strain ATCC 35676 / DSM 2266 / JCM 20832 / KCTC 3685 / LMG 17431 / NBRC 102448 / NCIMB 2269)</name>
    <name type="common">Sporosarcina halophila</name>
    <dbReference type="NCBI Taxonomy" id="866895"/>
    <lineage>
        <taxon>Bacteria</taxon>
        <taxon>Bacillati</taxon>
        <taxon>Bacillota</taxon>
        <taxon>Bacilli</taxon>
        <taxon>Bacillales</taxon>
        <taxon>Bacillaceae</taxon>
        <taxon>Halobacillus</taxon>
    </lineage>
</organism>
<evidence type="ECO:0000313" key="1">
    <source>
        <dbReference type="EMBL" id="CCG45302.1"/>
    </source>
</evidence>
<name>I0JMD2_HALH3</name>
<protein>
    <submittedName>
        <fullName evidence="1">Uncharacterized protein</fullName>
    </submittedName>
</protein>
<gene>
    <name evidence="1" type="ordered locus">HBHAL_2954</name>
</gene>
<keyword evidence="2" id="KW-1185">Reference proteome</keyword>
<dbReference type="HOGENOM" id="CLU_3403861_0_0_9"/>
<accession>I0JMD2</accession>